<dbReference type="EMBL" id="BMKK01000005">
    <property type="protein sequence ID" value="GGD63671.1"/>
    <property type="molecule type" value="Genomic_DNA"/>
</dbReference>
<proteinExistence type="predicted"/>
<reference evidence="1" key="1">
    <citation type="journal article" date="2014" name="Int. J. Syst. Evol. Microbiol.">
        <title>Complete genome sequence of Corynebacterium casei LMG S-19264T (=DSM 44701T), isolated from a smear-ripened cheese.</title>
        <authorList>
            <consortium name="US DOE Joint Genome Institute (JGI-PGF)"/>
            <person name="Walter F."/>
            <person name="Albersmeier A."/>
            <person name="Kalinowski J."/>
            <person name="Ruckert C."/>
        </authorList>
    </citation>
    <scope>NUCLEOTIDE SEQUENCE</scope>
    <source>
        <strain evidence="1">CGMCC 1.15958</strain>
    </source>
</reference>
<name>A0A916YVR4_9BACT</name>
<protein>
    <submittedName>
        <fullName evidence="1">Uncharacterized protein</fullName>
    </submittedName>
</protein>
<evidence type="ECO:0000313" key="2">
    <source>
        <dbReference type="Proteomes" id="UP000609064"/>
    </source>
</evidence>
<dbReference type="AlphaFoldDB" id="A0A916YVR4"/>
<reference evidence="1" key="2">
    <citation type="submission" date="2020-09" db="EMBL/GenBank/DDBJ databases">
        <authorList>
            <person name="Sun Q."/>
            <person name="Zhou Y."/>
        </authorList>
    </citation>
    <scope>NUCLEOTIDE SEQUENCE</scope>
    <source>
        <strain evidence="1">CGMCC 1.15958</strain>
    </source>
</reference>
<accession>A0A916YVR4</accession>
<evidence type="ECO:0000313" key="1">
    <source>
        <dbReference type="EMBL" id="GGD63671.1"/>
    </source>
</evidence>
<organism evidence="1 2">
    <name type="scientific">Emticicia aquatilis</name>
    <dbReference type="NCBI Taxonomy" id="1537369"/>
    <lineage>
        <taxon>Bacteria</taxon>
        <taxon>Pseudomonadati</taxon>
        <taxon>Bacteroidota</taxon>
        <taxon>Cytophagia</taxon>
        <taxon>Cytophagales</taxon>
        <taxon>Leadbetterellaceae</taxon>
        <taxon>Emticicia</taxon>
    </lineage>
</organism>
<gene>
    <name evidence="1" type="ORF">GCM10011514_29610</name>
</gene>
<keyword evidence="2" id="KW-1185">Reference proteome</keyword>
<dbReference type="Proteomes" id="UP000609064">
    <property type="component" value="Unassembled WGS sequence"/>
</dbReference>
<sequence length="72" mass="8511">MITIKIYAKLSLYSEFFIKNNSRLDTKIQKTGNFLNKFGQKSCHGIEIGLLENRPINQDIFMRAYYFSRNLD</sequence>
<comment type="caution">
    <text evidence="1">The sequence shown here is derived from an EMBL/GenBank/DDBJ whole genome shotgun (WGS) entry which is preliminary data.</text>
</comment>